<evidence type="ECO:0000256" key="3">
    <source>
        <dbReference type="ARBA" id="ARBA00022729"/>
    </source>
</evidence>
<name>A0A3D8HHF8_9BACT</name>
<dbReference type="PROSITE" id="PS51257">
    <property type="entry name" value="PROKAR_LIPOPROTEIN"/>
    <property type="match status" value="1"/>
</dbReference>
<comment type="caution">
    <text evidence="9">The sequence shown here is derived from an EMBL/GenBank/DDBJ whole genome shotgun (WGS) entry which is preliminary data.</text>
</comment>
<evidence type="ECO:0000313" key="8">
    <source>
        <dbReference type="EMBL" id="MBC8600922.1"/>
    </source>
</evidence>
<accession>A0A3D8HHF8</accession>
<dbReference type="SUPFAM" id="SSF48452">
    <property type="entry name" value="TPR-like"/>
    <property type="match status" value="1"/>
</dbReference>
<dbReference type="Gene3D" id="1.25.40.390">
    <property type="match status" value="1"/>
</dbReference>
<keyword evidence="3" id="KW-0732">Signal</keyword>
<dbReference type="InterPro" id="IPR012944">
    <property type="entry name" value="SusD_RagB_dom"/>
</dbReference>
<comment type="subcellular location">
    <subcellularLocation>
        <location evidence="1">Cell outer membrane</location>
    </subcellularLocation>
</comment>
<reference evidence="8 11" key="2">
    <citation type="submission" date="2020-08" db="EMBL/GenBank/DDBJ databases">
        <title>Genome public.</title>
        <authorList>
            <person name="Liu C."/>
            <person name="Sun Q."/>
        </authorList>
    </citation>
    <scope>NUCLEOTIDE SEQUENCE [LARGE SCALE GENOMIC DNA]</scope>
    <source>
        <strain evidence="8 11">426_9</strain>
    </source>
</reference>
<dbReference type="EMBL" id="QREV01000006">
    <property type="protein sequence ID" value="RDU50404.1"/>
    <property type="molecule type" value="Genomic_DNA"/>
</dbReference>
<dbReference type="CDD" id="cd08977">
    <property type="entry name" value="SusD"/>
    <property type="match status" value="1"/>
</dbReference>
<keyword evidence="4" id="KW-0472">Membrane</keyword>
<dbReference type="Pfam" id="PF07980">
    <property type="entry name" value="SusD_RagB"/>
    <property type="match status" value="1"/>
</dbReference>
<evidence type="ECO:0000256" key="4">
    <source>
        <dbReference type="ARBA" id="ARBA00023136"/>
    </source>
</evidence>
<evidence type="ECO:0000256" key="1">
    <source>
        <dbReference type="ARBA" id="ARBA00004442"/>
    </source>
</evidence>
<dbReference type="InterPro" id="IPR011990">
    <property type="entry name" value="TPR-like_helical_dom_sf"/>
</dbReference>
<keyword evidence="11" id="KW-1185">Reference proteome</keyword>
<dbReference type="Proteomes" id="UP000629596">
    <property type="component" value="Unassembled WGS sequence"/>
</dbReference>
<evidence type="ECO:0000256" key="5">
    <source>
        <dbReference type="ARBA" id="ARBA00023237"/>
    </source>
</evidence>
<sequence length="502" mass="57431">MKSIYKIIFVSLIFMGLMTSCFDKFLEEDVYDFLSPNNFYKTEADAEAAVNAIYSRLVSSEDNDISFHRAALMIGEYPAECSSAQTSTVPYRLAFEFYTWTPNTDGIELVWKFFYQVVFRTNVAIENIPNISGDPVKIKRLEGEARFLRGLAYLYLIRLFDNVPLTTASEQNDQNLPNMGTSDAVFKQIIEDLTFAESALPDFYSGNNVGRATKGAAQAFLAKTYLTMAGYPWNKTENYALAATKCEDIIKSGNYELDSNYAMNFKEAGEHNKEYIFDAEFQQNLNGSNWVNMSSIRDQNVCGMAGWSSFGGTMNFYEDMLKNNPGDKRLATNIILSFIDTKTGEEKVWGKDFDVNKGLVHTWKYIDPEETGVGDQNSNLNYHFTRYADVLLMHSEAVNNANGFNGSYDKYYGINRVRERAGLDALANLDKEAFNKALIWERVVELCYEGHLWYDYKRMNCMEERVARKGVDIGTNKKYYVYPIPVNELSRNPNLEQHPLWK</sequence>
<dbReference type="Proteomes" id="UP000256321">
    <property type="component" value="Unassembled WGS sequence"/>
</dbReference>
<dbReference type="GO" id="GO:0009279">
    <property type="term" value="C:cell outer membrane"/>
    <property type="evidence" value="ECO:0007669"/>
    <property type="project" value="UniProtKB-SubCell"/>
</dbReference>
<gene>
    <name evidence="9" type="ORF">DWU89_04275</name>
    <name evidence="8" type="ORF">H8784_04210</name>
</gene>
<proteinExistence type="inferred from homology"/>
<evidence type="ECO:0000313" key="11">
    <source>
        <dbReference type="Proteomes" id="UP000629596"/>
    </source>
</evidence>
<dbReference type="InterPro" id="IPR033985">
    <property type="entry name" value="SusD-like_N"/>
</dbReference>
<evidence type="ECO:0000313" key="10">
    <source>
        <dbReference type="Proteomes" id="UP000256321"/>
    </source>
</evidence>
<reference evidence="9 10" key="1">
    <citation type="submission" date="2018-07" db="EMBL/GenBank/DDBJ databases">
        <title>Parabacteroides acidifaciens nov. sp., isolated from human feces.</title>
        <authorList>
            <person name="Wang Y.J."/>
        </authorList>
    </citation>
    <scope>NUCLEOTIDE SEQUENCE [LARGE SCALE GENOMIC DNA]</scope>
    <source>
        <strain evidence="9 10">426-9</strain>
    </source>
</reference>
<dbReference type="RefSeq" id="WP_115498442.1">
    <property type="nucleotide sequence ID" value="NZ_JACRTI010000006.1"/>
</dbReference>
<dbReference type="AlphaFoldDB" id="A0A3D8HHF8"/>
<evidence type="ECO:0000259" key="7">
    <source>
        <dbReference type="Pfam" id="PF14322"/>
    </source>
</evidence>
<feature type="domain" description="SusD-like N-terminal" evidence="7">
    <location>
        <begin position="38"/>
        <end position="226"/>
    </location>
</feature>
<dbReference type="Pfam" id="PF14322">
    <property type="entry name" value="SusD-like_3"/>
    <property type="match status" value="1"/>
</dbReference>
<protein>
    <submittedName>
        <fullName evidence="9">RagB/SusD family nutrient uptake outer membrane protein</fullName>
    </submittedName>
</protein>
<keyword evidence="5" id="KW-0998">Cell outer membrane</keyword>
<evidence type="ECO:0000313" key="9">
    <source>
        <dbReference type="EMBL" id="RDU50404.1"/>
    </source>
</evidence>
<evidence type="ECO:0000256" key="2">
    <source>
        <dbReference type="ARBA" id="ARBA00006275"/>
    </source>
</evidence>
<feature type="domain" description="RagB/SusD" evidence="6">
    <location>
        <begin position="286"/>
        <end position="501"/>
    </location>
</feature>
<comment type="similarity">
    <text evidence="2">Belongs to the SusD family.</text>
</comment>
<dbReference type="EMBL" id="JACRTI010000006">
    <property type="protein sequence ID" value="MBC8600922.1"/>
    <property type="molecule type" value="Genomic_DNA"/>
</dbReference>
<evidence type="ECO:0000259" key="6">
    <source>
        <dbReference type="Pfam" id="PF07980"/>
    </source>
</evidence>
<organism evidence="9 10">
    <name type="scientific">Parabacteroides acidifaciens</name>
    <dbReference type="NCBI Taxonomy" id="2290935"/>
    <lineage>
        <taxon>Bacteria</taxon>
        <taxon>Pseudomonadati</taxon>
        <taxon>Bacteroidota</taxon>
        <taxon>Bacteroidia</taxon>
        <taxon>Bacteroidales</taxon>
        <taxon>Tannerellaceae</taxon>
        <taxon>Parabacteroides</taxon>
    </lineage>
</organism>